<evidence type="ECO:0000256" key="3">
    <source>
        <dbReference type="ARBA" id="ARBA00022833"/>
    </source>
</evidence>
<feature type="binding site" evidence="8">
    <location>
        <position position="112"/>
    </location>
    <ligand>
        <name>Fe cation</name>
        <dbReference type="ChEBI" id="CHEBI:24875"/>
    </ligand>
</feature>
<organism evidence="9 10">
    <name type="scientific">Mesotoga prima</name>
    <dbReference type="NCBI Taxonomy" id="1184387"/>
    <lineage>
        <taxon>Bacteria</taxon>
        <taxon>Thermotogati</taxon>
        <taxon>Thermotogota</taxon>
        <taxon>Thermotogae</taxon>
        <taxon>Kosmotogales</taxon>
        <taxon>Kosmotogaceae</taxon>
        <taxon>Mesotoga</taxon>
    </lineage>
</organism>
<feature type="binding site" evidence="8">
    <location>
        <position position="129"/>
    </location>
    <ligand>
        <name>Fe cation</name>
        <dbReference type="ChEBI" id="CHEBI:24875"/>
    </ligand>
</feature>
<comment type="similarity">
    <text evidence="1">Belongs to the Fur family.</text>
</comment>
<evidence type="ECO:0000256" key="6">
    <source>
        <dbReference type="ARBA" id="ARBA00023163"/>
    </source>
</evidence>
<proteinExistence type="inferred from homology"/>
<evidence type="ECO:0000256" key="1">
    <source>
        <dbReference type="ARBA" id="ARBA00007957"/>
    </source>
</evidence>
<dbReference type="EMBL" id="LGGP01000001">
    <property type="protein sequence ID" value="KUK82400.1"/>
    <property type="molecule type" value="Genomic_DNA"/>
</dbReference>
<name>A0A101HSX0_9BACT</name>
<feature type="binding site" evidence="7">
    <location>
        <position position="137"/>
    </location>
    <ligand>
        <name>Zn(2+)</name>
        <dbReference type="ChEBI" id="CHEBI:29105"/>
    </ligand>
</feature>
<dbReference type="Proteomes" id="UP000054092">
    <property type="component" value="Unassembled WGS sequence"/>
</dbReference>
<dbReference type="Gene3D" id="3.30.1490.190">
    <property type="match status" value="1"/>
</dbReference>
<feature type="binding site" evidence="7">
    <location>
        <position position="140"/>
    </location>
    <ligand>
        <name>Zn(2+)</name>
        <dbReference type="ChEBI" id="CHEBI:29105"/>
    </ligand>
</feature>
<dbReference type="InterPro" id="IPR036388">
    <property type="entry name" value="WH-like_DNA-bd_sf"/>
</dbReference>
<evidence type="ECO:0000313" key="10">
    <source>
        <dbReference type="Proteomes" id="UP000054092"/>
    </source>
</evidence>
<dbReference type="InterPro" id="IPR036390">
    <property type="entry name" value="WH_DNA-bd_sf"/>
</dbReference>
<comment type="caution">
    <text evidence="9">The sequence shown here is derived from an EMBL/GenBank/DDBJ whole genome shotgun (WGS) entry which is preliminary data.</text>
</comment>
<dbReference type="InterPro" id="IPR043135">
    <property type="entry name" value="Fur_C"/>
</dbReference>
<keyword evidence="8" id="KW-0408">Iron</keyword>
<protein>
    <submittedName>
        <fullName evidence="9">Fe2+/Zn2+ uptake regulation protein</fullName>
    </submittedName>
</protein>
<keyword evidence="6" id="KW-0804">Transcription</keyword>
<feature type="binding site" evidence="7">
    <location>
        <position position="100"/>
    </location>
    <ligand>
        <name>Zn(2+)</name>
        <dbReference type="ChEBI" id="CHEBI:29105"/>
    </ligand>
</feature>
<dbReference type="AlphaFoldDB" id="A0A101HSX0"/>
<dbReference type="GO" id="GO:0008270">
    <property type="term" value="F:zinc ion binding"/>
    <property type="evidence" value="ECO:0007669"/>
    <property type="project" value="TreeGrafter"/>
</dbReference>
<evidence type="ECO:0000256" key="4">
    <source>
        <dbReference type="ARBA" id="ARBA00023015"/>
    </source>
</evidence>
<dbReference type="InterPro" id="IPR002481">
    <property type="entry name" value="FUR"/>
</dbReference>
<evidence type="ECO:0000256" key="8">
    <source>
        <dbReference type="PIRSR" id="PIRSR602481-2"/>
    </source>
</evidence>
<dbReference type="GO" id="GO:0000976">
    <property type="term" value="F:transcription cis-regulatory region binding"/>
    <property type="evidence" value="ECO:0007669"/>
    <property type="project" value="TreeGrafter"/>
</dbReference>
<dbReference type="GO" id="GO:0003700">
    <property type="term" value="F:DNA-binding transcription factor activity"/>
    <property type="evidence" value="ECO:0007669"/>
    <property type="project" value="InterPro"/>
</dbReference>
<dbReference type="PANTHER" id="PTHR33202:SF7">
    <property type="entry name" value="FERRIC UPTAKE REGULATION PROTEIN"/>
    <property type="match status" value="1"/>
</dbReference>
<evidence type="ECO:0000256" key="2">
    <source>
        <dbReference type="ARBA" id="ARBA00022491"/>
    </source>
</evidence>
<comment type="cofactor">
    <cofactor evidence="8">
        <name>Mn(2+)</name>
        <dbReference type="ChEBI" id="CHEBI:29035"/>
    </cofactor>
    <cofactor evidence="8">
        <name>Fe(2+)</name>
        <dbReference type="ChEBI" id="CHEBI:29033"/>
    </cofactor>
    <text evidence="8">Binds 1 Mn(2+) or Fe(2+) ion per subunit.</text>
</comment>
<dbReference type="CDD" id="cd07153">
    <property type="entry name" value="Fur_like"/>
    <property type="match status" value="1"/>
</dbReference>
<dbReference type="GO" id="GO:0045892">
    <property type="term" value="P:negative regulation of DNA-templated transcription"/>
    <property type="evidence" value="ECO:0007669"/>
    <property type="project" value="TreeGrafter"/>
</dbReference>
<sequence>MKKDQLRAELKRRNQRMTAQREYVLRFFFEAETDHLSADEVYHKIQSKKFGISKATVYRTIELLVEIGLLRKIIFEDGIVRYEPVKRGEHHHHHIICSNCGSVVEFHLDNLEELEELVKSRTGYSIDDHQLKFYGLCPECLSKVKNKKSDSNDNR</sequence>
<dbReference type="GO" id="GO:1900376">
    <property type="term" value="P:regulation of secondary metabolite biosynthetic process"/>
    <property type="evidence" value="ECO:0007669"/>
    <property type="project" value="TreeGrafter"/>
</dbReference>
<evidence type="ECO:0000313" key="9">
    <source>
        <dbReference type="EMBL" id="KUK82400.1"/>
    </source>
</evidence>
<dbReference type="Gene3D" id="1.10.10.10">
    <property type="entry name" value="Winged helix-like DNA-binding domain superfamily/Winged helix DNA-binding domain"/>
    <property type="match status" value="1"/>
</dbReference>
<dbReference type="Pfam" id="PF01475">
    <property type="entry name" value="FUR"/>
    <property type="match status" value="1"/>
</dbReference>
<gene>
    <name evidence="9" type="ORF">XD94_0013</name>
</gene>
<evidence type="ECO:0000256" key="7">
    <source>
        <dbReference type="PIRSR" id="PIRSR602481-1"/>
    </source>
</evidence>
<keyword evidence="4" id="KW-0805">Transcription regulation</keyword>
<reference evidence="10" key="1">
    <citation type="journal article" date="2015" name="MBio">
        <title>Genome-Resolved Metagenomic Analysis Reveals Roles for Candidate Phyla and Other Microbial Community Members in Biogeochemical Transformations in Oil Reservoirs.</title>
        <authorList>
            <person name="Hu P."/>
            <person name="Tom L."/>
            <person name="Singh A."/>
            <person name="Thomas B.C."/>
            <person name="Baker B.J."/>
            <person name="Piceno Y.M."/>
            <person name="Andersen G.L."/>
            <person name="Banfield J.F."/>
        </authorList>
    </citation>
    <scope>NUCLEOTIDE SEQUENCE [LARGE SCALE GENOMIC DNA]</scope>
</reference>
<accession>A0A101HSX0</accession>
<keyword evidence="5" id="KW-0238">DNA-binding</keyword>
<dbReference type="SUPFAM" id="SSF46785">
    <property type="entry name" value="Winged helix' DNA-binding domain"/>
    <property type="match status" value="1"/>
</dbReference>
<keyword evidence="2" id="KW-0678">Repressor</keyword>
<keyword evidence="7" id="KW-0479">Metal-binding</keyword>
<keyword evidence="3 7" id="KW-0862">Zinc</keyword>
<dbReference type="PANTHER" id="PTHR33202">
    <property type="entry name" value="ZINC UPTAKE REGULATION PROTEIN"/>
    <property type="match status" value="1"/>
</dbReference>
<comment type="cofactor">
    <cofactor evidence="7">
        <name>Zn(2+)</name>
        <dbReference type="ChEBI" id="CHEBI:29105"/>
    </cofactor>
    <text evidence="7">Binds 1 zinc ion per subunit.</text>
</comment>
<feature type="binding site" evidence="8">
    <location>
        <position position="91"/>
    </location>
    <ligand>
        <name>Fe cation</name>
        <dbReference type="ChEBI" id="CHEBI:24875"/>
    </ligand>
</feature>
<evidence type="ECO:0000256" key="5">
    <source>
        <dbReference type="ARBA" id="ARBA00023125"/>
    </source>
</evidence>
<feature type="binding site" evidence="7">
    <location>
        <position position="97"/>
    </location>
    <ligand>
        <name>Zn(2+)</name>
        <dbReference type="ChEBI" id="CHEBI:29105"/>
    </ligand>
</feature>